<feature type="region of interest" description="Disordered" evidence="1">
    <location>
        <begin position="150"/>
        <end position="169"/>
    </location>
</feature>
<comment type="caution">
    <text evidence="2">The sequence shown here is derived from an EMBL/GenBank/DDBJ whole genome shotgun (WGS) entry which is preliminary data.</text>
</comment>
<sequence>MGMEPGLPRSPLVPWLPGSASLRWLTYIRRGEMRSSCLPSVILSLFWRNPWVESRLTRGKVLTRGRVFTRCNVFTSVSMHGRCQRIITYAQSPQSVLHGLYHHHQTEIPTWNECPYCSRWDPRGSQMIVSRFIIITSFVPMCNNPHSFGNPMSRGGGSSSSVRGQCSEAGDLSTPKYDYAQPSGRTFNHVSV</sequence>
<protein>
    <submittedName>
        <fullName evidence="2">Uncharacterized protein</fullName>
    </submittedName>
</protein>
<organism evidence="2 3">
    <name type="scientific">Parathielavia hyrcaniae</name>
    <dbReference type="NCBI Taxonomy" id="113614"/>
    <lineage>
        <taxon>Eukaryota</taxon>
        <taxon>Fungi</taxon>
        <taxon>Dikarya</taxon>
        <taxon>Ascomycota</taxon>
        <taxon>Pezizomycotina</taxon>
        <taxon>Sordariomycetes</taxon>
        <taxon>Sordariomycetidae</taxon>
        <taxon>Sordariales</taxon>
        <taxon>Chaetomiaceae</taxon>
        <taxon>Parathielavia</taxon>
    </lineage>
</organism>
<keyword evidence="3" id="KW-1185">Reference proteome</keyword>
<dbReference type="AlphaFoldDB" id="A0AAN6SYT6"/>
<dbReference type="EMBL" id="MU863667">
    <property type="protein sequence ID" value="KAK4097814.1"/>
    <property type="molecule type" value="Genomic_DNA"/>
</dbReference>
<evidence type="ECO:0000256" key="1">
    <source>
        <dbReference type="SAM" id="MobiDB-lite"/>
    </source>
</evidence>
<accession>A0AAN6SYT6</accession>
<reference evidence="2" key="2">
    <citation type="submission" date="2023-05" db="EMBL/GenBank/DDBJ databases">
        <authorList>
            <consortium name="Lawrence Berkeley National Laboratory"/>
            <person name="Steindorff A."/>
            <person name="Hensen N."/>
            <person name="Bonometti L."/>
            <person name="Westerberg I."/>
            <person name="Brannstrom I.O."/>
            <person name="Guillou S."/>
            <person name="Cros-Aarteil S."/>
            <person name="Calhoun S."/>
            <person name="Haridas S."/>
            <person name="Kuo A."/>
            <person name="Mondo S."/>
            <person name="Pangilinan J."/>
            <person name="Riley R."/>
            <person name="Labutti K."/>
            <person name="Andreopoulos B."/>
            <person name="Lipzen A."/>
            <person name="Chen C."/>
            <person name="Yanf M."/>
            <person name="Daum C."/>
            <person name="Ng V."/>
            <person name="Clum A."/>
            <person name="Ohm R."/>
            <person name="Martin F."/>
            <person name="Silar P."/>
            <person name="Natvig D."/>
            <person name="Lalanne C."/>
            <person name="Gautier V."/>
            <person name="Ament-Velasquez S.L."/>
            <person name="Kruys A."/>
            <person name="Hutchinson M.I."/>
            <person name="Powell A.J."/>
            <person name="Barry K."/>
            <person name="Miller A.N."/>
            <person name="Grigoriev I.V."/>
            <person name="Debuchy R."/>
            <person name="Gladieux P."/>
            <person name="Thoren M.H."/>
            <person name="Johannesson H."/>
        </authorList>
    </citation>
    <scope>NUCLEOTIDE SEQUENCE</scope>
    <source>
        <strain evidence="2">CBS 757.83</strain>
    </source>
</reference>
<evidence type="ECO:0000313" key="2">
    <source>
        <dbReference type="EMBL" id="KAK4097814.1"/>
    </source>
</evidence>
<dbReference type="Proteomes" id="UP001305647">
    <property type="component" value="Unassembled WGS sequence"/>
</dbReference>
<proteinExistence type="predicted"/>
<evidence type="ECO:0000313" key="3">
    <source>
        <dbReference type="Proteomes" id="UP001305647"/>
    </source>
</evidence>
<reference evidence="2" key="1">
    <citation type="journal article" date="2023" name="Mol. Phylogenet. Evol.">
        <title>Genome-scale phylogeny and comparative genomics of the fungal order Sordariales.</title>
        <authorList>
            <person name="Hensen N."/>
            <person name="Bonometti L."/>
            <person name="Westerberg I."/>
            <person name="Brannstrom I.O."/>
            <person name="Guillou S."/>
            <person name="Cros-Aarteil S."/>
            <person name="Calhoun S."/>
            <person name="Haridas S."/>
            <person name="Kuo A."/>
            <person name="Mondo S."/>
            <person name="Pangilinan J."/>
            <person name="Riley R."/>
            <person name="LaButti K."/>
            <person name="Andreopoulos B."/>
            <person name="Lipzen A."/>
            <person name="Chen C."/>
            <person name="Yan M."/>
            <person name="Daum C."/>
            <person name="Ng V."/>
            <person name="Clum A."/>
            <person name="Steindorff A."/>
            <person name="Ohm R.A."/>
            <person name="Martin F."/>
            <person name="Silar P."/>
            <person name="Natvig D.O."/>
            <person name="Lalanne C."/>
            <person name="Gautier V."/>
            <person name="Ament-Velasquez S.L."/>
            <person name="Kruys A."/>
            <person name="Hutchinson M.I."/>
            <person name="Powell A.J."/>
            <person name="Barry K."/>
            <person name="Miller A.N."/>
            <person name="Grigoriev I.V."/>
            <person name="Debuchy R."/>
            <person name="Gladieux P."/>
            <person name="Hiltunen Thoren M."/>
            <person name="Johannesson H."/>
        </authorList>
    </citation>
    <scope>NUCLEOTIDE SEQUENCE</scope>
    <source>
        <strain evidence="2">CBS 757.83</strain>
    </source>
</reference>
<name>A0AAN6SYT6_9PEZI</name>
<gene>
    <name evidence="2" type="ORF">N658DRAFT_258660</name>
</gene>